<dbReference type="SUPFAM" id="SSF51905">
    <property type="entry name" value="FAD/NAD(P)-binding domain"/>
    <property type="match status" value="1"/>
</dbReference>
<evidence type="ECO:0000256" key="1">
    <source>
        <dbReference type="SAM" id="SignalP"/>
    </source>
</evidence>
<dbReference type="PANTHER" id="PTHR42716:SF1">
    <property type="entry name" value="SLL0471 PROTEIN"/>
    <property type="match status" value="1"/>
</dbReference>
<reference evidence="2" key="2">
    <citation type="submission" date="2020-08" db="EMBL/GenBank/DDBJ databases">
        <authorList>
            <person name="Chen M."/>
            <person name="Teng W."/>
            <person name="Zhao L."/>
            <person name="Hu C."/>
            <person name="Zhou Y."/>
            <person name="Han B."/>
            <person name="Song L."/>
            <person name="Shu W."/>
        </authorList>
    </citation>
    <scope>NUCLEOTIDE SEQUENCE</scope>
    <source>
        <strain evidence="2">FACHB-1277</strain>
    </source>
</reference>
<organism evidence="2 3">
    <name type="scientific">Pseudanabaena cinerea FACHB-1277</name>
    <dbReference type="NCBI Taxonomy" id="2949581"/>
    <lineage>
        <taxon>Bacteria</taxon>
        <taxon>Bacillati</taxon>
        <taxon>Cyanobacteriota</taxon>
        <taxon>Cyanophyceae</taxon>
        <taxon>Pseudanabaenales</taxon>
        <taxon>Pseudanabaenaceae</taxon>
        <taxon>Pseudanabaena</taxon>
        <taxon>Pseudanabaena cinerea</taxon>
    </lineage>
</organism>
<dbReference type="Pfam" id="PF12831">
    <property type="entry name" value="FAD_oxidored"/>
    <property type="match status" value="3"/>
</dbReference>
<dbReference type="EMBL" id="JACJPY010000011">
    <property type="protein sequence ID" value="MBD2149631.1"/>
    <property type="molecule type" value="Genomic_DNA"/>
</dbReference>
<dbReference type="Gene3D" id="3.50.50.60">
    <property type="entry name" value="FAD/NAD(P)-binding domain"/>
    <property type="match status" value="1"/>
</dbReference>
<sequence length="698" mass="78063">MRHSHFHRVLNKYCGAIIASSAIATIFTLFPNQAIAQNLSPSTPRNPDVVEDCEVLIVGGGVAGTAAAYEALLAGRIVCMTEITDWMGGQITAQGTSALDEAKKQRNLWFFPKGYSEFRKRIEQTYGKLNPGDCWVSVSCFIPNTAQKILVAMLDEAAQKGNGKLKWFPNTVIKKLEMSTDRQLIEGAIAIQHRPAPNSAVLNTEPLSAIIEDAYRYENSSRLHKQVIKFKPATKTQTRAQTKAQTNNWFVIDSTETGEIIALADVPYRLGIDPRSHLNPSSPVTVNDPYCTQGFTYTFAMEQTAEPQPQTKPPFYDRYLPYYGSDPKPNLANFDVIFTYRRIWSAITEGSNSQKKNAFGVSPMKAGDISMQNWVWGNDYRPGTAKDNLIYTREQLQRSGQLEPHGWMGGLRTETLKSGEEIALGFYYWLVAGTTDSQQKTNWKKPFPNHRLLTGLNSPMGTMHGLSKYPYIRESRRIIGRPAYGYPEGFSMSEIDVSRVDFSTEVYRNNLSESQYRSLWKAIAGLEAASAIRNNTAPQNIPRRTRSTIYPDAIGIAQYYLDFHPCLSEYPVEKAGNTERAGVRNGHGAAFPGQIPLRSLIPQRVDNLIVSGKNIAFSYIVAAGYRVHSYEWSVGAAAGTTAAFALAEGIFPYQLVASLPRINPLLTQLQQRLVQNQNAIAFPDTSIFNLNWEDWKIW</sequence>
<dbReference type="InterPro" id="IPR005288">
    <property type="entry name" value="NadB"/>
</dbReference>
<dbReference type="GO" id="GO:0008734">
    <property type="term" value="F:L-aspartate oxidase activity"/>
    <property type="evidence" value="ECO:0007669"/>
    <property type="project" value="InterPro"/>
</dbReference>
<dbReference type="Proteomes" id="UP000631421">
    <property type="component" value="Unassembled WGS sequence"/>
</dbReference>
<dbReference type="PANTHER" id="PTHR42716">
    <property type="entry name" value="L-ASPARTATE OXIDASE"/>
    <property type="match status" value="1"/>
</dbReference>
<feature type="signal peptide" evidence="1">
    <location>
        <begin position="1"/>
        <end position="36"/>
    </location>
</feature>
<protein>
    <submittedName>
        <fullName evidence="2">FAD-dependent oxidoreductase</fullName>
    </submittedName>
</protein>
<keyword evidence="1" id="KW-0732">Signal</keyword>
<feature type="chain" id="PRO_5036736956" evidence="1">
    <location>
        <begin position="37"/>
        <end position="698"/>
    </location>
</feature>
<reference evidence="2" key="1">
    <citation type="journal article" date="2015" name="ISME J.">
        <title>Draft Genome Sequence of Streptomyces incarnatus NRRL8089, which Produces the Nucleoside Antibiotic Sinefungin.</title>
        <authorList>
            <person name="Oshima K."/>
            <person name="Hattori M."/>
            <person name="Shimizu H."/>
            <person name="Fukuda K."/>
            <person name="Nemoto M."/>
            <person name="Inagaki K."/>
            <person name="Tamura T."/>
        </authorList>
    </citation>
    <scope>NUCLEOTIDE SEQUENCE</scope>
    <source>
        <strain evidence="2">FACHB-1277</strain>
    </source>
</reference>
<keyword evidence="3" id="KW-1185">Reference proteome</keyword>
<name>A0A926Z4W7_9CYAN</name>
<evidence type="ECO:0000313" key="2">
    <source>
        <dbReference type="EMBL" id="MBD2149631.1"/>
    </source>
</evidence>
<gene>
    <name evidence="2" type="ORF">H6F44_05755</name>
</gene>
<evidence type="ECO:0000313" key="3">
    <source>
        <dbReference type="Proteomes" id="UP000631421"/>
    </source>
</evidence>
<dbReference type="AlphaFoldDB" id="A0A926Z4W7"/>
<accession>A0A926Z4W7</accession>
<comment type="caution">
    <text evidence="2">The sequence shown here is derived from an EMBL/GenBank/DDBJ whole genome shotgun (WGS) entry which is preliminary data.</text>
</comment>
<dbReference type="RefSeq" id="WP_190350003.1">
    <property type="nucleotide sequence ID" value="NZ_JACJPY010000011.1"/>
</dbReference>
<dbReference type="GO" id="GO:0009435">
    <property type="term" value="P:NAD+ biosynthetic process"/>
    <property type="evidence" value="ECO:0007669"/>
    <property type="project" value="InterPro"/>
</dbReference>
<proteinExistence type="predicted"/>
<dbReference type="InterPro" id="IPR036188">
    <property type="entry name" value="FAD/NAD-bd_sf"/>
</dbReference>